<gene>
    <name evidence="2" type="ORF">SAMN02745941_00989</name>
</gene>
<evidence type="ECO:0000313" key="2">
    <source>
        <dbReference type="EMBL" id="SHH84201.1"/>
    </source>
</evidence>
<dbReference type="PANTHER" id="PTHR47738">
    <property type="entry name" value="PTS SYSTEM FRUCTOSE-LIKE EIIA COMPONENT-RELATED"/>
    <property type="match status" value="1"/>
</dbReference>
<sequence length="151" mass="17489">MYFDKEITFFKESVKNKEEGIKKIADEFLENKLVKDTFFQAVIDREKVYPTGLSINDIGIAIPHTDSIHIIRPQIGFMSLKEPVIFKDMVDEKNEIKVSAIFMLGLLKSEQQIDILQKLVDLFQDQEMLKKVIACTNIDEFKSIMKKANID</sequence>
<evidence type="ECO:0000313" key="3">
    <source>
        <dbReference type="Proteomes" id="UP000184241"/>
    </source>
</evidence>
<dbReference type="InterPro" id="IPR051541">
    <property type="entry name" value="PTS_SugarTrans_NitroReg"/>
</dbReference>
<dbReference type="EMBL" id="FQXU01000004">
    <property type="protein sequence ID" value="SHH84201.1"/>
    <property type="molecule type" value="Genomic_DNA"/>
</dbReference>
<dbReference type="InterPro" id="IPR002178">
    <property type="entry name" value="PTS_EIIA_type-2_dom"/>
</dbReference>
<accession>A0A1M5W9Q9</accession>
<dbReference type="PROSITE" id="PS51094">
    <property type="entry name" value="PTS_EIIA_TYPE_2"/>
    <property type="match status" value="1"/>
</dbReference>
<feature type="domain" description="PTS EIIA type-2" evidence="1">
    <location>
        <begin position="1"/>
        <end position="148"/>
    </location>
</feature>
<dbReference type="InterPro" id="IPR016152">
    <property type="entry name" value="PTrfase/Anion_transptr"/>
</dbReference>
<dbReference type="Proteomes" id="UP000184241">
    <property type="component" value="Unassembled WGS sequence"/>
</dbReference>
<dbReference type="Gene3D" id="3.40.930.10">
    <property type="entry name" value="Mannitol-specific EII, Chain A"/>
    <property type="match status" value="1"/>
</dbReference>
<name>A0A1M5W9Q9_9CLOT</name>
<proteinExistence type="predicted"/>
<dbReference type="SUPFAM" id="SSF55804">
    <property type="entry name" value="Phoshotransferase/anion transport protein"/>
    <property type="match status" value="1"/>
</dbReference>
<organism evidence="2 3">
    <name type="scientific">Clostridium intestinale DSM 6191</name>
    <dbReference type="NCBI Taxonomy" id="1121320"/>
    <lineage>
        <taxon>Bacteria</taxon>
        <taxon>Bacillati</taxon>
        <taxon>Bacillota</taxon>
        <taxon>Clostridia</taxon>
        <taxon>Eubacteriales</taxon>
        <taxon>Clostridiaceae</taxon>
        <taxon>Clostridium</taxon>
    </lineage>
</organism>
<dbReference type="Pfam" id="PF00359">
    <property type="entry name" value="PTS_EIIA_2"/>
    <property type="match status" value="1"/>
</dbReference>
<dbReference type="AlphaFoldDB" id="A0A1M5W9Q9"/>
<dbReference type="PANTHER" id="PTHR47738:SF3">
    <property type="entry name" value="PHOSPHOTRANSFERASE SYSTEM MANNITOL_FRUCTOSE-SPECIFIC IIA DOMAIN CONTAINING PROTEIN"/>
    <property type="match status" value="1"/>
</dbReference>
<dbReference type="RefSeq" id="WP_073017318.1">
    <property type="nucleotide sequence ID" value="NZ_FQXU01000004.1"/>
</dbReference>
<reference evidence="2 3" key="1">
    <citation type="submission" date="2016-11" db="EMBL/GenBank/DDBJ databases">
        <authorList>
            <person name="Jaros S."/>
            <person name="Januszkiewicz K."/>
            <person name="Wedrychowicz H."/>
        </authorList>
    </citation>
    <scope>NUCLEOTIDE SEQUENCE [LARGE SCALE GENOMIC DNA]</scope>
    <source>
        <strain evidence="2 3">DSM 6191</strain>
    </source>
</reference>
<protein>
    <submittedName>
        <fullName evidence="2">PTS system, galactitol-specific IIA component</fullName>
    </submittedName>
</protein>
<dbReference type="CDD" id="cd00211">
    <property type="entry name" value="PTS_IIA_fru"/>
    <property type="match status" value="1"/>
</dbReference>
<evidence type="ECO:0000259" key="1">
    <source>
        <dbReference type="PROSITE" id="PS51094"/>
    </source>
</evidence>